<dbReference type="InterPro" id="IPR000873">
    <property type="entry name" value="AMP-dep_synth/lig_dom"/>
</dbReference>
<dbReference type="Gene3D" id="3.30.300.30">
    <property type="match status" value="1"/>
</dbReference>
<evidence type="ECO:0000259" key="3">
    <source>
        <dbReference type="Pfam" id="PF00501"/>
    </source>
</evidence>
<accession>A0ABS2GV12</accession>
<dbReference type="RefSeq" id="WP_205050821.1">
    <property type="nucleotide sequence ID" value="NZ_JACJKX010000017.1"/>
</dbReference>
<organism evidence="5 6">
    <name type="scientific">Parasutterella secunda</name>
    <dbReference type="NCBI Taxonomy" id="626947"/>
    <lineage>
        <taxon>Bacteria</taxon>
        <taxon>Pseudomonadati</taxon>
        <taxon>Pseudomonadota</taxon>
        <taxon>Betaproteobacteria</taxon>
        <taxon>Burkholderiales</taxon>
        <taxon>Sutterellaceae</taxon>
        <taxon>Parasutterella</taxon>
    </lineage>
</organism>
<dbReference type="Proteomes" id="UP000777002">
    <property type="component" value="Unassembled WGS sequence"/>
</dbReference>
<evidence type="ECO:0000256" key="1">
    <source>
        <dbReference type="ARBA" id="ARBA00006432"/>
    </source>
</evidence>
<feature type="domain" description="AMP-binding enzyme C-terminal" evidence="4">
    <location>
        <begin position="349"/>
        <end position="424"/>
    </location>
</feature>
<feature type="domain" description="AMP-dependent synthetase/ligase" evidence="3">
    <location>
        <begin position="104"/>
        <end position="304"/>
    </location>
</feature>
<evidence type="ECO:0000259" key="4">
    <source>
        <dbReference type="Pfam" id="PF13193"/>
    </source>
</evidence>
<gene>
    <name evidence="5" type="ORF">H5985_08145</name>
</gene>
<keyword evidence="2" id="KW-0436">Ligase</keyword>
<proteinExistence type="inferred from homology"/>
<protein>
    <submittedName>
        <fullName evidence="5">AMP-binding protein</fullName>
    </submittedName>
</protein>
<reference evidence="5 6" key="1">
    <citation type="journal article" date="2021" name="Sci. Rep.">
        <title>The distribution of antibiotic resistance genes in chicken gut microbiota commensals.</title>
        <authorList>
            <person name="Juricova H."/>
            <person name="Matiasovicova J."/>
            <person name="Kubasova T."/>
            <person name="Cejkova D."/>
            <person name="Rychlik I."/>
        </authorList>
    </citation>
    <scope>NUCLEOTIDE SEQUENCE [LARGE SCALE GENOMIC DNA]</scope>
    <source>
        <strain evidence="5 6">An562</strain>
    </source>
</reference>
<evidence type="ECO:0000256" key="2">
    <source>
        <dbReference type="ARBA" id="ARBA00022598"/>
    </source>
</evidence>
<dbReference type="Pfam" id="PF00501">
    <property type="entry name" value="AMP-binding"/>
    <property type="match status" value="1"/>
</dbReference>
<dbReference type="InterPro" id="IPR020845">
    <property type="entry name" value="AMP-binding_CS"/>
</dbReference>
<sequence>MSDSFSIFEAAAQCPTLIGLRRAGVDYTFETLATLTRNTIERLRKENVLPGAGRPMIIEGSNTIETIVLIYALLELRIPALMLHPKLTAAERYVLLQSIREIDDPLPDVTAAVLFTSGTTGLPKPAIITRKMLWESAKASETNLGWEDHDCWQLCMSVTRIGGLSILTRCLAARKTLAISPLFSPESFVKALTDDKVTITSIVPTMLAKIFETYPDWKAPEKLRVILLGGSSANDKLLAKAHQQRLPIVTTYGMTETCSHVVMTPYAERYDLVKGSGKVIPGAQVQIREGQIWVKSPMNTPGYWGRKALKSDWFDTGDLGEFDQDGVLHVHARRHDLILSAGENVYPLEVENMLTRSPFIKEALVLGEPDETWGAIVCALIVPEKGTHPTPEDVRRFCKEMLSAYKCPRKIVFVEAIPLNAADKPDRRAEVLQNYTLTALHYKH</sequence>
<dbReference type="InterPro" id="IPR045851">
    <property type="entry name" value="AMP-bd_C_sf"/>
</dbReference>
<dbReference type="PANTHER" id="PTHR43201">
    <property type="entry name" value="ACYL-COA SYNTHETASE"/>
    <property type="match status" value="1"/>
</dbReference>
<dbReference type="EMBL" id="JACJKX010000017">
    <property type="protein sequence ID" value="MBM6929234.1"/>
    <property type="molecule type" value="Genomic_DNA"/>
</dbReference>
<dbReference type="InterPro" id="IPR042099">
    <property type="entry name" value="ANL_N_sf"/>
</dbReference>
<dbReference type="Pfam" id="PF13193">
    <property type="entry name" value="AMP-binding_C"/>
    <property type="match status" value="1"/>
</dbReference>
<comment type="similarity">
    <text evidence="1">Belongs to the ATP-dependent AMP-binding enzyme family.</text>
</comment>
<keyword evidence="6" id="KW-1185">Reference proteome</keyword>
<dbReference type="PROSITE" id="PS00455">
    <property type="entry name" value="AMP_BINDING"/>
    <property type="match status" value="1"/>
</dbReference>
<comment type="caution">
    <text evidence="5">The sequence shown here is derived from an EMBL/GenBank/DDBJ whole genome shotgun (WGS) entry which is preliminary data.</text>
</comment>
<dbReference type="InterPro" id="IPR025110">
    <property type="entry name" value="AMP-bd_C"/>
</dbReference>
<dbReference type="Gene3D" id="3.40.50.12780">
    <property type="entry name" value="N-terminal domain of ligase-like"/>
    <property type="match status" value="1"/>
</dbReference>
<dbReference type="SUPFAM" id="SSF56801">
    <property type="entry name" value="Acetyl-CoA synthetase-like"/>
    <property type="match status" value="1"/>
</dbReference>
<evidence type="ECO:0000313" key="6">
    <source>
        <dbReference type="Proteomes" id="UP000777002"/>
    </source>
</evidence>
<evidence type="ECO:0000313" key="5">
    <source>
        <dbReference type="EMBL" id="MBM6929234.1"/>
    </source>
</evidence>
<dbReference type="PANTHER" id="PTHR43201:SF5">
    <property type="entry name" value="MEDIUM-CHAIN ACYL-COA LIGASE ACSF2, MITOCHONDRIAL"/>
    <property type="match status" value="1"/>
</dbReference>
<name>A0ABS2GV12_9BURK</name>